<feature type="region of interest" description="Disordered" evidence="1">
    <location>
        <begin position="117"/>
        <end position="194"/>
    </location>
</feature>
<feature type="compositionally biased region" description="Polar residues" evidence="1">
    <location>
        <begin position="26"/>
        <end position="52"/>
    </location>
</feature>
<feature type="region of interest" description="Disordered" evidence="1">
    <location>
        <begin position="1"/>
        <end position="84"/>
    </location>
</feature>
<organism evidence="2 3">
    <name type="scientific">Potamilus streckersoni</name>
    <dbReference type="NCBI Taxonomy" id="2493646"/>
    <lineage>
        <taxon>Eukaryota</taxon>
        <taxon>Metazoa</taxon>
        <taxon>Spiralia</taxon>
        <taxon>Lophotrochozoa</taxon>
        <taxon>Mollusca</taxon>
        <taxon>Bivalvia</taxon>
        <taxon>Autobranchia</taxon>
        <taxon>Heteroconchia</taxon>
        <taxon>Palaeoheterodonta</taxon>
        <taxon>Unionida</taxon>
        <taxon>Unionoidea</taxon>
        <taxon>Unionidae</taxon>
        <taxon>Ambleminae</taxon>
        <taxon>Lampsilini</taxon>
        <taxon>Potamilus</taxon>
    </lineage>
</organism>
<feature type="compositionally biased region" description="Polar residues" evidence="1">
    <location>
        <begin position="1"/>
        <end position="18"/>
    </location>
</feature>
<evidence type="ECO:0000256" key="1">
    <source>
        <dbReference type="SAM" id="MobiDB-lite"/>
    </source>
</evidence>
<feature type="compositionally biased region" description="Polar residues" evidence="1">
    <location>
        <begin position="73"/>
        <end position="84"/>
    </location>
</feature>
<evidence type="ECO:0000313" key="3">
    <source>
        <dbReference type="Proteomes" id="UP001195483"/>
    </source>
</evidence>
<gene>
    <name evidence="2" type="ORF">CHS0354_017417</name>
</gene>
<dbReference type="Proteomes" id="UP001195483">
    <property type="component" value="Unassembled WGS sequence"/>
</dbReference>
<reference evidence="2" key="1">
    <citation type="journal article" date="2021" name="Genome Biol. Evol.">
        <title>A High-Quality Reference Genome for a Parasitic Bivalve with Doubly Uniparental Inheritance (Bivalvia: Unionida).</title>
        <authorList>
            <person name="Smith C.H."/>
        </authorList>
    </citation>
    <scope>NUCLEOTIDE SEQUENCE</scope>
    <source>
        <strain evidence="2">CHS0354</strain>
    </source>
</reference>
<dbReference type="AlphaFoldDB" id="A0AAE0WAX7"/>
<feature type="compositionally biased region" description="Basic and acidic residues" evidence="1">
    <location>
        <begin position="135"/>
        <end position="162"/>
    </location>
</feature>
<evidence type="ECO:0000313" key="2">
    <source>
        <dbReference type="EMBL" id="KAK3606750.1"/>
    </source>
</evidence>
<name>A0AAE0WAX7_9BIVA</name>
<sequence>MSEETTPIKQGISCNPNGRSHKPNRKTLSPSMSKGFTDSPTENPTKPSGQRTSLDERGVHDIQEGSEPAAEGTNATESAQGHTALQRVTFNIAIRKDNNSSFAKKPTKPVWTWRRMMQLQKHGTQSDIPVQAVEEEGRASRSSGEKRGKSGRNKEERVDSWRSHQLLGGTTMDRGNDGSSKLDLDYISDSLQTD</sequence>
<proteinExistence type="predicted"/>
<keyword evidence="3" id="KW-1185">Reference proteome</keyword>
<feature type="compositionally biased region" description="Basic and acidic residues" evidence="1">
    <location>
        <begin position="174"/>
        <end position="184"/>
    </location>
</feature>
<feature type="compositionally biased region" description="Basic and acidic residues" evidence="1">
    <location>
        <begin position="53"/>
        <end position="63"/>
    </location>
</feature>
<accession>A0AAE0WAX7</accession>
<dbReference type="EMBL" id="JAEAOA010001075">
    <property type="protein sequence ID" value="KAK3606750.1"/>
    <property type="molecule type" value="Genomic_DNA"/>
</dbReference>
<reference evidence="2" key="3">
    <citation type="submission" date="2023-05" db="EMBL/GenBank/DDBJ databases">
        <authorList>
            <person name="Smith C.H."/>
        </authorList>
    </citation>
    <scope>NUCLEOTIDE SEQUENCE</scope>
    <source>
        <strain evidence="2">CHS0354</strain>
        <tissue evidence="2">Mantle</tissue>
    </source>
</reference>
<protein>
    <submittedName>
        <fullName evidence="2">Uncharacterized protein</fullName>
    </submittedName>
</protein>
<reference evidence="2" key="2">
    <citation type="journal article" date="2021" name="Genome Biol. Evol.">
        <title>Developing a high-quality reference genome for a parasitic bivalve with doubly uniparental inheritance (Bivalvia: Unionida).</title>
        <authorList>
            <person name="Smith C.H."/>
        </authorList>
    </citation>
    <scope>NUCLEOTIDE SEQUENCE</scope>
    <source>
        <strain evidence="2">CHS0354</strain>
        <tissue evidence="2">Mantle</tissue>
    </source>
</reference>
<comment type="caution">
    <text evidence="2">The sequence shown here is derived from an EMBL/GenBank/DDBJ whole genome shotgun (WGS) entry which is preliminary data.</text>
</comment>